<dbReference type="Gene3D" id="3.40.50.720">
    <property type="entry name" value="NAD(P)-binding Rossmann-like Domain"/>
    <property type="match status" value="2"/>
</dbReference>
<dbReference type="Proteomes" id="UP001314681">
    <property type="component" value="Unassembled WGS sequence"/>
</dbReference>
<keyword evidence="7" id="KW-1185">Reference proteome</keyword>
<comment type="similarity">
    <text evidence="1 3">Belongs to the D-isomer specific 2-hydroxyacid dehydrogenase family.</text>
</comment>
<evidence type="ECO:0000313" key="6">
    <source>
        <dbReference type="EMBL" id="MBU9726156.1"/>
    </source>
</evidence>
<comment type="caution">
    <text evidence="6">The sequence shown here is derived from an EMBL/GenBank/DDBJ whole genome shotgun (WGS) entry which is preliminary data.</text>
</comment>
<dbReference type="EMBL" id="JAHQCX010000005">
    <property type="protein sequence ID" value="MBU9726156.1"/>
    <property type="molecule type" value="Genomic_DNA"/>
</dbReference>
<dbReference type="SUPFAM" id="SSF52283">
    <property type="entry name" value="Formate/glycerate dehydrogenase catalytic domain-like"/>
    <property type="match status" value="1"/>
</dbReference>
<evidence type="ECO:0000256" key="3">
    <source>
        <dbReference type="RuleBase" id="RU003719"/>
    </source>
</evidence>
<feature type="domain" description="D-isomer specific 2-hydroxyacid dehydrogenase NAD-binding" evidence="5">
    <location>
        <begin position="112"/>
        <end position="285"/>
    </location>
</feature>
<sequence>MKKILVTATNYSKYCQEGKKILEDYGCEIVENPHDRPYTPEELKKIVADVDGVVAGVDTWNGEIFDLAPKLKALARFGVGVDNIDLEAAKVHGISVSNCPGVNTSAVAEQAIGLILSLTRRIPFLNAAIRRGDWVRPMAHELKSQTIGFLGFGAIARNVSEKLQGFHPAMIAYDKYPNQEKADQLGVRLCSLEEVLEQSDIISIHLPATPETTRLINRENIARMKDGVCIINTARGTIVEEEALCEALESGKIAGVGTDVFASEPVLPENPLFAFEQYVATPHTSAETYENCATTSIVTAEALIAVFEGREPANRLV</sequence>
<feature type="domain" description="D-isomer specific 2-hydroxyacid dehydrogenase catalytic" evidence="4">
    <location>
        <begin position="12"/>
        <end position="316"/>
    </location>
</feature>
<accession>A0ABS6K6I2</accession>
<dbReference type="InterPro" id="IPR029753">
    <property type="entry name" value="D-isomer_DH_CS"/>
</dbReference>
<dbReference type="CDD" id="cd12172">
    <property type="entry name" value="PGDH_like_2"/>
    <property type="match status" value="1"/>
</dbReference>
<gene>
    <name evidence="6" type="ORF">KTH90_09025</name>
</gene>
<evidence type="ECO:0000259" key="4">
    <source>
        <dbReference type="Pfam" id="PF00389"/>
    </source>
</evidence>
<keyword evidence="2 3" id="KW-0560">Oxidoreductase</keyword>
<dbReference type="Pfam" id="PF02826">
    <property type="entry name" value="2-Hacid_dh_C"/>
    <property type="match status" value="1"/>
</dbReference>
<evidence type="ECO:0000259" key="5">
    <source>
        <dbReference type="Pfam" id="PF02826"/>
    </source>
</evidence>
<dbReference type="InterPro" id="IPR006139">
    <property type="entry name" value="D-isomer_2_OHA_DH_cat_dom"/>
</dbReference>
<dbReference type="PROSITE" id="PS00671">
    <property type="entry name" value="D_2_HYDROXYACID_DH_3"/>
    <property type="match status" value="1"/>
</dbReference>
<dbReference type="InterPro" id="IPR006140">
    <property type="entry name" value="D-isomer_DH_NAD-bd"/>
</dbReference>
<dbReference type="Pfam" id="PF00389">
    <property type="entry name" value="2-Hacid_dh"/>
    <property type="match status" value="1"/>
</dbReference>
<dbReference type="RefSeq" id="WP_238726665.1">
    <property type="nucleotide sequence ID" value="NZ_JAHQCX010000005.1"/>
</dbReference>
<dbReference type="PANTHER" id="PTHR42938">
    <property type="entry name" value="FORMATE DEHYDROGENASE 1"/>
    <property type="match status" value="1"/>
</dbReference>
<organism evidence="6 7">
    <name type="scientific">Diplocloster modestus</name>
    <dbReference type="NCBI Taxonomy" id="2850322"/>
    <lineage>
        <taxon>Bacteria</taxon>
        <taxon>Bacillati</taxon>
        <taxon>Bacillota</taxon>
        <taxon>Clostridia</taxon>
        <taxon>Lachnospirales</taxon>
        <taxon>Lachnospiraceae</taxon>
        <taxon>Diplocloster</taxon>
    </lineage>
</organism>
<evidence type="ECO:0000256" key="2">
    <source>
        <dbReference type="ARBA" id="ARBA00023002"/>
    </source>
</evidence>
<protein>
    <submittedName>
        <fullName evidence="6">Phosphoglycerate dehydrogenase</fullName>
    </submittedName>
</protein>
<reference evidence="6 7" key="1">
    <citation type="submission" date="2021-06" db="EMBL/GenBank/DDBJ databases">
        <title>Description of novel taxa of the family Lachnospiraceae.</title>
        <authorList>
            <person name="Chaplin A.V."/>
            <person name="Sokolova S.R."/>
            <person name="Pikina A.P."/>
            <person name="Korzhanova M."/>
            <person name="Belova V."/>
            <person name="Korostin D."/>
            <person name="Efimov B.A."/>
        </authorList>
    </citation>
    <scope>NUCLEOTIDE SEQUENCE [LARGE SCALE GENOMIC DNA]</scope>
    <source>
        <strain evidence="6 7">ASD4241</strain>
    </source>
</reference>
<dbReference type="PROSITE" id="PS00670">
    <property type="entry name" value="D_2_HYDROXYACID_DH_2"/>
    <property type="match status" value="1"/>
</dbReference>
<dbReference type="InterPro" id="IPR036291">
    <property type="entry name" value="NAD(P)-bd_dom_sf"/>
</dbReference>
<proteinExistence type="inferred from homology"/>
<name>A0ABS6K6I2_9FIRM</name>
<dbReference type="PANTHER" id="PTHR42938:SF9">
    <property type="entry name" value="FORMATE DEHYDROGENASE 1"/>
    <property type="match status" value="1"/>
</dbReference>
<dbReference type="SUPFAM" id="SSF51735">
    <property type="entry name" value="NAD(P)-binding Rossmann-fold domains"/>
    <property type="match status" value="1"/>
</dbReference>
<evidence type="ECO:0000313" key="7">
    <source>
        <dbReference type="Proteomes" id="UP001314681"/>
    </source>
</evidence>
<evidence type="ECO:0000256" key="1">
    <source>
        <dbReference type="ARBA" id="ARBA00005854"/>
    </source>
</evidence>